<comment type="caution">
    <text evidence="1">The sequence shown here is derived from an EMBL/GenBank/DDBJ whole genome shotgun (WGS) entry which is preliminary data.</text>
</comment>
<evidence type="ECO:0000313" key="2">
    <source>
        <dbReference type="Proteomes" id="UP000299102"/>
    </source>
</evidence>
<dbReference type="Proteomes" id="UP000299102">
    <property type="component" value="Unassembled WGS sequence"/>
</dbReference>
<organism evidence="1 2">
    <name type="scientific">Eumeta variegata</name>
    <name type="common">Bagworm moth</name>
    <name type="synonym">Eumeta japonica</name>
    <dbReference type="NCBI Taxonomy" id="151549"/>
    <lineage>
        <taxon>Eukaryota</taxon>
        <taxon>Metazoa</taxon>
        <taxon>Ecdysozoa</taxon>
        <taxon>Arthropoda</taxon>
        <taxon>Hexapoda</taxon>
        <taxon>Insecta</taxon>
        <taxon>Pterygota</taxon>
        <taxon>Neoptera</taxon>
        <taxon>Endopterygota</taxon>
        <taxon>Lepidoptera</taxon>
        <taxon>Glossata</taxon>
        <taxon>Ditrysia</taxon>
        <taxon>Tineoidea</taxon>
        <taxon>Psychidae</taxon>
        <taxon>Oiketicinae</taxon>
        <taxon>Eumeta</taxon>
    </lineage>
</organism>
<keyword evidence="2" id="KW-1185">Reference proteome</keyword>
<accession>A0A4C1UQM5</accession>
<proteinExistence type="predicted"/>
<dbReference type="EMBL" id="BGZK01000210">
    <property type="protein sequence ID" value="GBP28741.1"/>
    <property type="molecule type" value="Genomic_DNA"/>
</dbReference>
<name>A0A4C1UQM5_EUMVA</name>
<sequence>MFKARAAESLTEVHRLANPHFEREGATTRRCTRRDSYVAVVIAPERRAPYVTAVGARVAVIKSCFIFASRVLGLPLWLD</sequence>
<gene>
    <name evidence="1" type="ORF">EVAR_19783_1</name>
</gene>
<dbReference type="AlphaFoldDB" id="A0A4C1UQM5"/>
<evidence type="ECO:0000313" key="1">
    <source>
        <dbReference type="EMBL" id="GBP28741.1"/>
    </source>
</evidence>
<reference evidence="1 2" key="1">
    <citation type="journal article" date="2019" name="Commun. Biol.">
        <title>The bagworm genome reveals a unique fibroin gene that provides high tensile strength.</title>
        <authorList>
            <person name="Kono N."/>
            <person name="Nakamura H."/>
            <person name="Ohtoshi R."/>
            <person name="Tomita M."/>
            <person name="Numata K."/>
            <person name="Arakawa K."/>
        </authorList>
    </citation>
    <scope>NUCLEOTIDE SEQUENCE [LARGE SCALE GENOMIC DNA]</scope>
</reference>
<protein>
    <submittedName>
        <fullName evidence="1">Uncharacterized protein</fullName>
    </submittedName>
</protein>